<dbReference type="Pfam" id="PF02668">
    <property type="entry name" value="TauD"/>
    <property type="match status" value="1"/>
</dbReference>
<dbReference type="Proteomes" id="UP000504636">
    <property type="component" value="Unplaced"/>
</dbReference>
<organism evidence="3">
    <name type="scientific">Mytilinidion resinicola</name>
    <dbReference type="NCBI Taxonomy" id="574789"/>
    <lineage>
        <taxon>Eukaryota</taxon>
        <taxon>Fungi</taxon>
        <taxon>Dikarya</taxon>
        <taxon>Ascomycota</taxon>
        <taxon>Pezizomycotina</taxon>
        <taxon>Dothideomycetes</taxon>
        <taxon>Pleosporomycetidae</taxon>
        <taxon>Mytilinidiales</taxon>
        <taxon>Mytilinidiaceae</taxon>
        <taxon>Mytilinidion</taxon>
    </lineage>
</organism>
<reference evidence="3 5" key="1">
    <citation type="journal article" date="2020" name="Stud. Mycol.">
        <title>101 Dothideomycetes genomes: a test case for predicting lifestyles and emergence of pathogens.</title>
        <authorList>
            <person name="Haridas S."/>
            <person name="Albert R."/>
            <person name="Binder M."/>
            <person name="Bloem J."/>
            <person name="Labutti K."/>
            <person name="Salamov A."/>
            <person name="Andreopoulos B."/>
            <person name="Baker S."/>
            <person name="Barry K."/>
            <person name="Bills G."/>
            <person name="Bluhm B."/>
            <person name="Cannon C."/>
            <person name="Castanera R."/>
            <person name="Culley D."/>
            <person name="Daum C."/>
            <person name="Ezra D."/>
            <person name="Gonzalez J."/>
            <person name="Henrissat B."/>
            <person name="Kuo A."/>
            <person name="Liang C."/>
            <person name="Lipzen A."/>
            <person name="Lutzoni F."/>
            <person name="Magnuson J."/>
            <person name="Mondo S."/>
            <person name="Nolan M."/>
            <person name="Ohm R."/>
            <person name="Pangilinan J."/>
            <person name="Park H.-J."/>
            <person name="Ramirez L."/>
            <person name="Alfaro M."/>
            <person name="Sun H."/>
            <person name="Tritt A."/>
            <person name="Yoshinaga Y."/>
            <person name="Zwiers L.-H."/>
            <person name="Turgeon B."/>
            <person name="Goodwin S."/>
            <person name="Spatafora J."/>
            <person name="Crous P."/>
            <person name="Grigoriev I."/>
        </authorList>
    </citation>
    <scope>NUCLEOTIDE SEQUENCE</scope>
    <source>
        <strain evidence="3 5">CBS 304.34</strain>
    </source>
</reference>
<dbReference type="GeneID" id="54458048"/>
<accession>A0A6A6Y6B7</accession>
<evidence type="ECO:0000313" key="4">
    <source>
        <dbReference type="Proteomes" id="UP000504636"/>
    </source>
</evidence>
<evidence type="ECO:0000259" key="2">
    <source>
        <dbReference type="Pfam" id="PF02668"/>
    </source>
</evidence>
<reference evidence="5" key="2">
    <citation type="submission" date="2020-04" db="EMBL/GenBank/DDBJ databases">
        <authorList>
            <consortium name="NCBI Genome Project"/>
        </authorList>
    </citation>
    <scope>NUCLEOTIDE SEQUENCE</scope>
    <source>
        <strain evidence="5">CBS 304.34</strain>
    </source>
</reference>
<dbReference type="SUPFAM" id="SSF51197">
    <property type="entry name" value="Clavaminate synthase-like"/>
    <property type="match status" value="1"/>
</dbReference>
<keyword evidence="4" id="KW-1185">Reference proteome</keyword>
<keyword evidence="1" id="KW-0560">Oxidoreductase</keyword>
<dbReference type="InterPro" id="IPR050411">
    <property type="entry name" value="AlphaKG_dependent_hydroxylases"/>
</dbReference>
<name>A0A6A6Y6B7_9PEZI</name>
<dbReference type="GO" id="GO:0016491">
    <property type="term" value="F:oxidoreductase activity"/>
    <property type="evidence" value="ECO:0007669"/>
    <property type="project" value="UniProtKB-KW"/>
</dbReference>
<sequence length="435" mass="48000">METVGLRAQFLQGEPGLAKSVRKFAPAMTLDSKVKTVVQPGPDIEWDPSFSTYEKRVAALAQQGLPRAKEVPAGFPAQVDAPWVWSGADLDEAKYVVKLDGTEIAEVEKALEHFKNLPGKLGVGHVCQETFPLPTLRPMLEGLAKTLHLGIGFSVIRGLDPKRYTPLENAVIYLGITAYIGEKRGVQDAGGSMMIHVKDLGSQIPGSELRQAPYARNPQPFHNDVCDILAMYVQQQAASGGESMLASCAKIYNEIAEHRPDVIHTLADPSWIFDKQVLSHTTPAFWHKRALLFNFAGHGPGFCFSRRPITASPTSPRSAGVPAMTEVQAEAIDMVHFTAAKHQISMRLQPGDIQLINNLACQHARAGFTDSATEQRHIIRLWLRNENLAWKTPDGLKATWAEKYGDASEWRKIAKWSVEPGATRERVICRKHSCS</sequence>
<dbReference type="EMBL" id="MU003718">
    <property type="protein sequence ID" value="KAF2803347.1"/>
    <property type="molecule type" value="Genomic_DNA"/>
</dbReference>
<dbReference type="Gene3D" id="3.60.130.10">
    <property type="entry name" value="Clavaminate synthase-like"/>
    <property type="match status" value="1"/>
</dbReference>
<reference evidence="5" key="3">
    <citation type="submission" date="2025-04" db="UniProtKB">
        <authorList>
            <consortium name="RefSeq"/>
        </authorList>
    </citation>
    <scope>IDENTIFICATION</scope>
    <source>
        <strain evidence="5">CBS 304.34</strain>
    </source>
</reference>
<evidence type="ECO:0000313" key="5">
    <source>
        <dbReference type="RefSeq" id="XP_033570311.1"/>
    </source>
</evidence>
<dbReference type="RefSeq" id="XP_033570311.1">
    <property type="nucleotide sequence ID" value="XM_033717155.1"/>
</dbReference>
<feature type="domain" description="TauD/TfdA-like" evidence="2">
    <location>
        <begin position="126"/>
        <end position="382"/>
    </location>
</feature>
<dbReference type="AlphaFoldDB" id="A0A6A6Y6B7"/>
<dbReference type="InterPro" id="IPR003819">
    <property type="entry name" value="TauD/TfdA-like"/>
</dbReference>
<evidence type="ECO:0000313" key="3">
    <source>
        <dbReference type="EMBL" id="KAF2803347.1"/>
    </source>
</evidence>
<dbReference type="PANTHER" id="PTHR10696">
    <property type="entry name" value="GAMMA-BUTYROBETAINE HYDROXYLASE-RELATED"/>
    <property type="match status" value="1"/>
</dbReference>
<dbReference type="InterPro" id="IPR042098">
    <property type="entry name" value="TauD-like_sf"/>
</dbReference>
<protein>
    <submittedName>
        <fullName evidence="3 5">Clavaminate synthase-like protein</fullName>
    </submittedName>
</protein>
<gene>
    <name evidence="3 5" type="ORF">BDZ99DRAFT_427347</name>
</gene>
<dbReference type="PANTHER" id="PTHR10696:SF54">
    <property type="entry name" value="FAMILY OXIDOREDUCTASE, PUTATIVE (AFU_ORTHOLOGUE AFUA_4G13850)-RELATED"/>
    <property type="match status" value="1"/>
</dbReference>
<evidence type="ECO:0000256" key="1">
    <source>
        <dbReference type="ARBA" id="ARBA00023002"/>
    </source>
</evidence>
<dbReference type="OrthoDB" id="272271at2759"/>
<proteinExistence type="predicted"/>